<feature type="non-terminal residue" evidence="3">
    <location>
        <position position="156"/>
    </location>
</feature>
<evidence type="ECO:0000313" key="3">
    <source>
        <dbReference type="EMBL" id="GMR51454.1"/>
    </source>
</evidence>
<keyword evidence="4" id="KW-1185">Reference proteome</keyword>
<comment type="similarity">
    <text evidence="1 2">Belongs to the phospholipid scramblase family.</text>
</comment>
<dbReference type="Proteomes" id="UP001328107">
    <property type="component" value="Unassembled WGS sequence"/>
</dbReference>
<comment type="caution">
    <text evidence="3">The sequence shown here is derived from an EMBL/GenBank/DDBJ whole genome shotgun (WGS) entry which is preliminary data.</text>
</comment>
<keyword evidence="2" id="KW-0564">Palmitate</keyword>
<accession>A0AAN5CVP0</accession>
<evidence type="ECO:0000256" key="1">
    <source>
        <dbReference type="ARBA" id="ARBA00005350"/>
    </source>
</evidence>
<evidence type="ECO:0000256" key="2">
    <source>
        <dbReference type="RuleBase" id="RU363116"/>
    </source>
</evidence>
<comment type="function">
    <text evidence="2">May mediate accelerated ATP-independent bidirectional transbilayer migration of phospholipids upon binding calcium ions that results in a loss of phospholipid asymmetry in the plasma membrane.</text>
</comment>
<comment type="cofactor">
    <cofactor evidence="2">
        <name>Ca(2+)</name>
        <dbReference type="ChEBI" id="CHEBI:29108"/>
    </cofactor>
</comment>
<dbReference type="PANTHER" id="PTHR23248">
    <property type="entry name" value="PHOSPHOLIPID SCRAMBLASE-RELATED"/>
    <property type="match status" value="1"/>
</dbReference>
<protein>
    <recommendedName>
        <fullName evidence="2">Phospholipid scramblase</fullName>
    </recommendedName>
</protein>
<dbReference type="GO" id="GO:0017128">
    <property type="term" value="F:phospholipid scramblase activity"/>
    <property type="evidence" value="ECO:0007669"/>
    <property type="project" value="InterPro"/>
</dbReference>
<reference evidence="4" key="1">
    <citation type="submission" date="2022-10" db="EMBL/GenBank/DDBJ databases">
        <title>Genome assembly of Pristionchus species.</title>
        <authorList>
            <person name="Yoshida K."/>
            <person name="Sommer R.J."/>
        </authorList>
    </citation>
    <scope>NUCLEOTIDE SEQUENCE [LARGE SCALE GENOMIC DNA]</scope>
    <source>
        <strain evidence="4">RS5460</strain>
    </source>
</reference>
<dbReference type="GO" id="GO:0005886">
    <property type="term" value="C:plasma membrane"/>
    <property type="evidence" value="ECO:0007669"/>
    <property type="project" value="TreeGrafter"/>
</dbReference>
<dbReference type="AlphaFoldDB" id="A0AAN5CVP0"/>
<gene>
    <name evidence="3" type="ORF">PMAYCL1PPCAC_21649</name>
</gene>
<evidence type="ECO:0000313" key="4">
    <source>
        <dbReference type="Proteomes" id="UP001328107"/>
    </source>
</evidence>
<dbReference type="Pfam" id="PF03803">
    <property type="entry name" value="Scramblase"/>
    <property type="match status" value="1"/>
</dbReference>
<proteinExistence type="inferred from homology"/>
<keyword evidence="2" id="KW-0106">Calcium</keyword>
<dbReference type="EMBL" id="BTRK01000005">
    <property type="protein sequence ID" value="GMR51454.1"/>
    <property type="molecule type" value="Genomic_DNA"/>
</dbReference>
<dbReference type="InterPro" id="IPR005552">
    <property type="entry name" value="Scramblase"/>
</dbReference>
<sequence>QDADFMQAQMLGADRGYRFKVYDALNRVAFVISRPLQYCKISCCAGCNCCKRVSTVEGSGDCLGTLRTTRTCCSTALTLSDKQDKEVMTIDGPCSCSRFCSDAEFTLNSSISGSTLGQIKRQFRGFHQISYSKADVFEIQFPVDLSVRIKAVVIGA</sequence>
<keyword evidence="2" id="KW-0449">Lipoprotein</keyword>
<feature type="non-terminal residue" evidence="3">
    <location>
        <position position="1"/>
    </location>
</feature>
<dbReference type="PANTHER" id="PTHR23248:SF9">
    <property type="entry name" value="PHOSPHOLIPID SCRAMBLASE"/>
    <property type="match status" value="1"/>
</dbReference>
<organism evidence="3 4">
    <name type="scientific">Pristionchus mayeri</name>
    <dbReference type="NCBI Taxonomy" id="1317129"/>
    <lineage>
        <taxon>Eukaryota</taxon>
        <taxon>Metazoa</taxon>
        <taxon>Ecdysozoa</taxon>
        <taxon>Nematoda</taxon>
        <taxon>Chromadorea</taxon>
        <taxon>Rhabditida</taxon>
        <taxon>Rhabditina</taxon>
        <taxon>Diplogasteromorpha</taxon>
        <taxon>Diplogasteroidea</taxon>
        <taxon>Neodiplogasteridae</taxon>
        <taxon>Pristionchus</taxon>
    </lineage>
</organism>
<name>A0AAN5CVP0_9BILA</name>